<reference evidence="1 2" key="1">
    <citation type="journal article" date="2018" name="MBio">
        <title>Comparative Genomics Reveals the Core Gene Toolbox for the Fungus-Insect Symbiosis.</title>
        <authorList>
            <person name="Wang Y."/>
            <person name="Stata M."/>
            <person name="Wang W."/>
            <person name="Stajich J.E."/>
            <person name="White M.M."/>
            <person name="Moncalvo J.M."/>
        </authorList>
    </citation>
    <scope>NUCLEOTIDE SEQUENCE [LARGE SCALE GENOMIC DNA]</scope>
    <source>
        <strain evidence="1 2">SC-DP-2</strain>
    </source>
</reference>
<organism evidence="1 2">
    <name type="scientific">Smittium megazygosporum</name>
    <dbReference type="NCBI Taxonomy" id="133381"/>
    <lineage>
        <taxon>Eukaryota</taxon>
        <taxon>Fungi</taxon>
        <taxon>Fungi incertae sedis</taxon>
        <taxon>Zoopagomycota</taxon>
        <taxon>Kickxellomycotina</taxon>
        <taxon>Harpellomycetes</taxon>
        <taxon>Harpellales</taxon>
        <taxon>Legeriomycetaceae</taxon>
        <taxon>Smittium</taxon>
    </lineage>
</organism>
<proteinExistence type="predicted"/>
<keyword evidence="2" id="KW-1185">Reference proteome</keyword>
<dbReference type="Proteomes" id="UP000245609">
    <property type="component" value="Unassembled WGS sequence"/>
</dbReference>
<comment type="caution">
    <text evidence="1">The sequence shown here is derived from an EMBL/GenBank/DDBJ whole genome shotgun (WGS) entry which is preliminary data.</text>
</comment>
<evidence type="ECO:0000313" key="2">
    <source>
        <dbReference type="Proteomes" id="UP000245609"/>
    </source>
</evidence>
<name>A0A2T9ZG03_9FUNG</name>
<evidence type="ECO:0000313" key="1">
    <source>
        <dbReference type="EMBL" id="PVV03518.1"/>
    </source>
</evidence>
<protein>
    <submittedName>
        <fullName evidence="1">Uncharacterized protein</fullName>
    </submittedName>
</protein>
<accession>A0A2T9ZG03</accession>
<sequence>MVLKSEPSSLELCPLCNSSLDSFNLDLHISINICPNTSCIYPFNIPEFSSLITIDPTTESISRKLWKTIKNPRSSIPSSKKRKQNISLSNKKRNLKFSRSSNQLLNNPPVHKSSCVSLSALKQNIPKSPLSILSNLNDLNSFAPGAHLNPPITGNNNNLDNTFSKNSVGSSRLTYGSSDALYHILSPFNSHFDLNSTLSNSPLDQCNQIDDYVSIFSSSDLQNISKNTEDMPHNHANSLESLLSLDNSNFSSKLCSKHPENDIEQLLLVSENVLSSSKSSDSNFDKTCKLMDDFCSELYTQIGEDKPDTNKPQLDSLNLDEFVDFIKFERLEKSKNNSFFQVDSTTSGVSDKDAPELPVLNSPFNYNSISATATATCSPELLTPLDPSYDDLQPMNIENKIEDFSSNCNPFKLNSLFESLDQLLNYQENLDA</sequence>
<dbReference type="OrthoDB" id="2429336at2759"/>
<gene>
    <name evidence="1" type="ORF">BB560_001996</name>
</gene>
<dbReference type="AlphaFoldDB" id="A0A2T9ZG03"/>
<dbReference type="EMBL" id="MBFS01000223">
    <property type="protein sequence ID" value="PVV03518.1"/>
    <property type="molecule type" value="Genomic_DNA"/>
</dbReference>